<reference evidence="10" key="1">
    <citation type="submission" date="2013-11" db="EMBL/GenBank/DDBJ databases">
        <title>Genome sequence of the fusiform rust pathogen reveals effectors for host alternation and coevolution with pine.</title>
        <authorList>
            <consortium name="DOE Joint Genome Institute"/>
            <person name="Smith K."/>
            <person name="Pendleton A."/>
            <person name="Kubisiak T."/>
            <person name="Anderson C."/>
            <person name="Salamov A."/>
            <person name="Aerts A."/>
            <person name="Riley R."/>
            <person name="Clum A."/>
            <person name="Lindquist E."/>
            <person name="Ence D."/>
            <person name="Campbell M."/>
            <person name="Kronenberg Z."/>
            <person name="Feau N."/>
            <person name="Dhillon B."/>
            <person name="Hamelin R."/>
            <person name="Burleigh J."/>
            <person name="Smith J."/>
            <person name="Yandell M."/>
            <person name="Nelson C."/>
            <person name="Grigoriev I."/>
            <person name="Davis J."/>
        </authorList>
    </citation>
    <scope>NUCLEOTIDE SEQUENCE</scope>
    <source>
        <strain evidence="10">G11</strain>
    </source>
</reference>
<dbReference type="PANTHER" id="PTHR10241">
    <property type="entry name" value="LETHAL 2 GIANT LARVAE PROTEIN"/>
    <property type="match status" value="1"/>
</dbReference>
<feature type="domain" description="V-SNARE coiled-coil homology" evidence="9">
    <location>
        <begin position="1254"/>
        <end position="1314"/>
    </location>
</feature>
<evidence type="ECO:0000256" key="6">
    <source>
        <dbReference type="PROSITE-ProRule" id="PRU00290"/>
    </source>
</evidence>
<evidence type="ECO:0000259" key="9">
    <source>
        <dbReference type="PROSITE" id="PS50892"/>
    </source>
</evidence>
<dbReference type="InterPro" id="IPR013905">
    <property type="entry name" value="Lgl_C_dom"/>
</dbReference>
<feature type="compositionally biased region" description="Polar residues" evidence="8">
    <location>
        <begin position="737"/>
        <end position="757"/>
    </location>
</feature>
<dbReference type="SMART" id="SM00320">
    <property type="entry name" value="WD40"/>
    <property type="match status" value="5"/>
</dbReference>
<keyword evidence="4" id="KW-0963">Cytoplasm</keyword>
<evidence type="ECO:0000256" key="8">
    <source>
        <dbReference type="SAM" id="MobiDB-lite"/>
    </source>
</evidence>
<dbReference type="PROSITE" id="PS50892">
    <property type="entry name" value="V_SNARE"/>
    <property type="match status" value="1"/>
</dbReference>
<dbReference type="GO" id="GO:0005886">
    <property type="term" value="C:plasma membrane"/>
    <property type="evidence" value="ECO:0007669"/>
    <property type="project" value="TreeGrafter"/>
</dbReference>
<dbReference type="SUPFAM" id="SSF58038">
    <property type="entry name" value="SNARE fusion complex"/>
    <property type="match status" value="1"/>
</dbReference>
<feature type="region of interest" description="Disordered" evidence="8">
    <location>
        <begin position="706"/>
        <end position="809"/>
    </location>
</feature>
<dbReference type="OrthoDB" id="19944at2759"/>
<accession>A0A9P6TC34</accession>
<feature type="repeat" description="WD" evidence="5">
    <location>
        <begin position="260"/>
        <end position="301"/>
    </location>
</feature>
<dbReference type="CDD" id="cd15873">
    <property type="entry name" value="R-SNARE_STXBP5_6"/>
    <property type="match status" value="1"/>
</dbReference>
<dbReference type="GO" id="GO:0019905">
    <property type="term" value="F:syntaxin binding"/>
    <property type="evidence" value="ECO:0007669"/>
    <property type="project" value="TreeGrafter"/>
</dbReference>
<feature type="coiled-coil region" evidence="7">
    <location>
        <begin position="1266"/>
        <end position="1296"/>
    </location>
</feature>
<evidence type="ECO:0000313" key="11">
    <source>
        <dbReference type="Proteomes" id="UP000886653"/>
    </source>
</evidence>
<dbReference type="GO" id="GO:0006887">
    <property type="term" value="P:exocytosis"/>
    <property type="evidence" value="ECO:0007669"/>
    <property type="project" value="UniProtKB-KW"/>
</dbReference>
<dbReference type="Pfam" id="PF08596">
    <property type="entry name" value="Lgl_C"/>
    <property type="match status" value="1"/>
</dbReference>
<dbReference type="Gene3D" id="1.20.5.110">
    <property type="match status" value="1"/>
</dbReference>
<comment type="similarity">
    <text evidence="2">Belongs to the WD repeat L(2)GL family.</text>
</comment>
<evidence type="ECO:0000256" key="4">
    <source>
        <dbReference type="ARBA" id="ARBA00022490"/>
    </source>
</evidence>
<evidence type="ECO:0000256" key="5">
    <source>
        <dbReference type="PROSITE-ProRule" id="PRU00221"/>
    </source>
</evidence>
<proteinExistence type="inferred from homology"/>
<sequence length="1340" mass="150364">MEFIKSQIKKHQHHLNPNTETFNAINWSEPISNNSKLLFSVAKSFEFGLPGKVTSMAYDPIQSLLAIGTSIGSIHLWGKPGVYLNWKNRPSHQIKHLCFKSGSPLICSIDIKDTLYVYNLDLIQDGVPFREFSHSIRSVVMCFAISPAHSHLFLGLKDGTIDCFDLDRGVTSPYRIRNLWLEHDELLRRSGVPGAPSRLHIPVCTDLKFHPIDLNLLLIAYEGGIILYDIKQQKVIRSYELVIPPGAIGSTTQKNSNIIFEERRPSVTCLSFRSDGEVFISGHLDGSLTFWSIQDGDIPILVRTIERDNVLDFDWEDEKVSPSEPSNSKPIRKEEVIREPIFRIAWSGSSLSNQNSYLTILGGLLTGDPIGIHVFHLPNHLSQHINRENESMARENLRASIHPIGHSVYLTNETPEDFLLIPRDNPYFDGSFDPISIIISTTTNCNLPESLFSNKFTSCDNTTNINQSISDRTLTSFKFPPKLNQEIEEYQLPNQFDWIGSNTVIGCEIVELTKEAFYKLCETEEKGMINRLPLKGGKTLVSSNLFHHHQSSSNELINEFQNKFRILITLHLNKLIKFWNFNLNLLLPSLKNNQSQSNLINFEFPNRLNHLTINLNQFLNYQNIQKQIKFTKEVDENIYPTNIFLSSESLDLIINFNNLNLLIFNFTQNQFISPQLTGDHDVNQLGSSTKFNPVDGSSIQINESLAKEPTQVGKPTLASEPIQSTEPTPVNDPPQVVTENRSSDQLSESTSNIQPESAVSRPPSPVVKCTHPPPRPPRSVRRVNESSQSRSRPHTPEVPLKPESNPTKATVPVSVGIDISEIQADYESRNGFRPVMWVPQMTGQDSIAPVSKTGNHQEELVVALSDMGFLAVAQLDQSRVKVYDLRNTKILFDDHIIPNGKGKAKSQEKRVRCLNWTVSALYTGEVTTPLDALTLPRLLVGYDDGSFDTLKLYLSQSHMIDSWTATALSNDSFGREKNEKGSIESPIECFVFNVRKGQIQLTNLKNLRVALSDGIRNKPLVESSEQQHESEKNIGAISIIVSRSSVVVRLEINGPILIKKDDISSESIIKAKVITYLESCALLLIDEKRTCYVLSLPQLDLICKTFLPVLNGVDVLGRLAIDSSADVIEQLDFSTTHLTTFLIGRDSVYTPSVTAHDSNIRTPEPPQFKTSALASASALASNLVSWFQATTTGSQPSTTSNHARVTGAELDAILAGPQRPEKRKIALQPPKLNQFRTSNVVITNVYNHSNHNIKQSSKSINHQNKDQQMMKNLNELNERGERLENLNERFDELSTNSFQFVQQAKKIAGQQQSQVQQVQQVVNKVNNFSSSLSGVKSFFK</sequence>
<keyword evidence="6 7" id="KW-0175">Coiled coil</keyword>
<comment type="subcellular location">
    <subcellularLocation>
        <location evidence="1">Cytoplasm</location>
    </subcellularLocation>
</comment>
<dbReference type="InterPro" id="IPR042855">
    <property type="entry name" value="V_SNARE_CC"/>
</dbReference>
<keyword evidence="5" id="KW-0853">WD repeat</keyword>
<dbReference type="Pfam" id="PF00957">
    <property type="entry name" value="Synaptobrevin"/>
    <property type="match status" value="1"/>
</dbReference>
<gene>
    <name evidence="10" type="ORF">CROQUDRAFT_77161</name>
</gene>
<comment type="caution">
    <text evidence="10">The sequence shown here is derived from an EMBL/GenBank/DDBJ whole genome shotgun (WGS) entry which is preliminary data.</text>
</comment>
<evidence type="ECO:0000256" key="7">
    <source>
        <dbReference type="SAM" id="Coils"/>
    </source>
</evidence>
<dbReference type="GO" id="GO:0045159">
    <property type="term" value="F:myosin II binding"/>
    <property type="evidence" value="ECO:0007669"/>
    <property type="project" value="TreeGrafter"/>
</dbReference>
<dbReference type="SUPFAM" id="SSF50978">
    <property type="entry name" value="WD40 repeat-like"/>
    <property type="match status" value="1"/>
</dbReference>
<dbReference type="Proteomes" id="UP000886653">
    <property type="component" value="Unassembled WGS sequence"/>
</dbReference>
<evidence type="ECO:0000256" key="3">
    <source>
        <dbReference type="ARBA" id="ARBA00022483"/>
    </source>
</evidence>
<dbReference type="InterPro" id="IPR015943">
    <property type="entry name" value="WD40/YVTN_repeat-like_dom_sf"/>
</dbReference>
<dbReference type="PROSITE" id="PS50082">
    <property type="entry name" value="WD_REPEATS_2"/>
    <property type="match status" value="1"/>
</dbReference>
<dbReference type="PANTHER" id="PTHR10241:SF25">
    <property type="entry name" value="TOMOSYN, ISOFORM C"/>
    <property type="match status" value="1"/>
</dbReference>
<dbReference type="InterPro" id="IPR036322">
    <property type="entry name" value="WD40_repeat_dom_sf"/>
</dbReference>
<protein>
    <recommendedName>
        <fullName evidence="9">V-SNARE coiled-coil homology domain-containing protein</fullName>
    </recommendedName>
</protein>
<name>A0A9P6TC34_9BASI</name>
<keyword evidence="11" id="KW-1185">Reference proteome</keyword>
<dbReference type="PROSITE" id="PS50294">
    <property type="entry name" value="WD_REPEATS_REGION"/>
    <property type="match status" value="1"/>
</dbReference>
<dbReference type="GO" id="GO:0005096">
    <property type="term" value="F:GTPase activator activity"/>
    <property type="evidence" value="ECO:0007669"/>
    <property type="project" value="TreeGrafter"/>
</dbReference>
<evidence type="ECO:0000256" key="1">
    <source>
        <dbReference type="ARBA" id="ARBA00004496"/>
    </source>
</evidence>
<dbReference type="InterPro" id="IPR001680">
    <property type="entry name" value="WD40_rpt"/>
</dbReference>
<evidence type="ECO:0000256" key="2">
    <source>
        <dbReference type="ARBA" id="ARBA00008070"/>
    </source>
</evidence>
<organism evidence="10 11">
    <name type="scientific">Cronartium quercuum f. sp. fusiforme G11</name>
    <dbReference type="NCBI Taxonomy" id="708437"/>
    <lineage>
        <taxon>Eukaryota</taxon>
        <taxon>Fungi</taxon>
        <taxon>Dikarya</taxon>
        <taxon>Basidiomycota</taxon>
        <taxon>Pucciniomycotina</taxon>
        <taxon>Pucciniomycetes</taxon>
        <taxon>Pucciniales</taxon>
        <taxon>Coleosporiaceae</taxon>
        <taxon>Cronartium</taxon>
    </lineage>
</organism>
<dbReference type="Gene3D" id="2.130.10.10">
    <property type="entry name" value="YVTN repeat-like/Quinoprotein amine dehydrogenase"/>
    <property type="match status" value="2"/>
</dbReference>
<dbReference type="GO" id="GO:0005737">
    <property type="term" value="C:cytoplasm"/>
    <property type="evidence" value="ECO:0007669"/>
    <property type="project" value="UniProtKB-SubCell"/>
</dbReference>
<evidence type="ECO:0000313" key="10">
    <source>
        <dbReference type="EMBL" id="KAG0146917.1"/>
    </source>
</evidence>
<dbReference type="EMBL" id="MU167254">
    <property type="protein sequence ID" value="KAG0146917.1"/>
    <property type="molecule type" value="Genomic_DNA"/>
</dbReference>
<dbReference type="GO" id="GO:0006893">
    <property type="term" value="P:Golgi to plasma membrane transport"/>
    <property type="evidence" value="ECO:0007669"/>
    <property type="project" value="TreeGrafter"/>
</dbReference>
<keyword evidence="3" id="KW-0268">Exocytosis</keyword>